<dbReference type="InterPro" id="IPR036236">
    <property type="entry name" value="Znf_C2H2_sf"/>
</dbReference>
<evidence type="ECO:0000256" key="1">
    <source>
        <dbReference type="ARBA" id="ARBA00022723"/>
    </source>
</evidence>
<reference evidence="8" key="1">
    <citation type="submission" date="2021-02" db="EMBL/GenBank/DDBJ databases">
        <authorList>
            <person name="Nowell W R."/>
        </authorList>
    </citation>
    <scope>NUCLEOTIDE SEQUENCE</scope>
</reference>
<protein>
    <recommendedName>
        <fullName evidence="7">C2H2-type domain-containing protein</fullName>
    </recommendedName>
</protein>
<dbReference type="SUPFAM" id="SSF57667">
    <property type="entry name" value="beta-beta-alpha zinc fingers"/>
    <property type="match status" value="3"/>
</dbReference>
<dbReference type="PROSITE" id="PS00028">
    <property type="entry name" value="ZINC_FINGER_C2H2_1"/>
    <property type="match status" value="4"/>
</dbReference>
<gene>
    <name evidence="8" type="ORF">JYZ213_LOCUS40429</name>
</gene>
<keyword evidence="1" id="KW-0479">Metal-binding</keyword>
<feature type="domain" description="C2H2-type" evidence="7">
    <location>
        <begin position="416"/>
        <end position="443"/>
    </location>
</feature>
<evidence type="ECO:0000313" key="9">
    <source>
        <dbReference type="Proteomes" id="UP000663845"/>
    </source>
</evidence>
<accession>A0A815PAC8</accession>
<feature type="domain" description="C2H2-type" evidence="7">
    <location>
        <begin position="471"/>
        <end position="494"/>
    </location>
</feature>
<sequence>MSSKRRLKRYIPNLSELEYDLQCEWGAECRVRLNDLKEFYKHLDEHLSTYINQYQQTPHLACQWRNCGHVEEFDISSFIRHVQFHGFHTKLKYLGMKTYEHNHPNIPLCQKSSENRNIIPDLPVEFRCSWGDCQYTNSHAQLFYEHVNQHAGSDICRWTGCTHRPDKAYRIREHIRRHTQEKTIACPRCGSLFSCGVKFIEHCQLSTEETPSAVISDLPKEHFPLLQIEYKPFIELIEQKNNNGYQYHYIDLICDYINELTKHSSTLWSTEMRMIFTKLFDCLIDHVQYPMNNIEENHLQACLCYVENALGSLKSDLSEDSIERFSYFARLKIKFKSLGYCFARLQFFLYRFKNSSIQQNQYETDQKIYRTYRIREHIRRHTQEKTIACPRCGSLFSCGVKFIEHCQLSTEVSPNFQCEKCAQQFQSKSLLQKHLNKHETKHACPYCTQIFSTPSGVKRHIIYRHTDIKYFQCPDCSLSFKCANSLTVHRRRLHLLPLLDKINDDDDDDDVKEQTTDVNDKQERQCKYACHLCERRFPRGKKLTTHLLKAHQLGKAMGCTRVSYTLRNDGLFRVRSELVSTSLSSDFSLQQQQQQQQTSLPSTSQHLPQTTCASFLINRLLNDREDGNQQAPFSPEFELDNWNENETDNTDRNNDDDDDDDDIDDDNDSDDITDYIDLCSKRAIQSSDIL</sequence>
<evidence type="ECO:0000256" key="4">
    <source>
        <dbReference type="ARBA" id="ARBA00022833"/>
    </source>
</evidence>
<organism evidence="8 9">
    <name type="scientific">Adineta steineri</name>
    <dbReference type="NCBI Taxonomy" id="433720"/>
    <lineage>
        <taxon>Eukaryota</taxon>
        <taxon>Metazoa</taxon>
        <taxon>Spiralia</taxon>
        <taxon>Gnathifera</taxon>
        <taxon>Rotifera</taxon>
        <taxon>Eurotatoria</taxon>
        <taxon>Bdelloidea</taxon>
        <taxon>Adinetida</taxon>
        <taxon>Adinetidae</taxon>
        <taxon>Adineta</taxon>
    </lineage>
</organism>
<dbReference type="AlphaFoldDB" id="A0A815PAC8"/>
<evidence type="ECO:0000256" key="5">
    <source>
        <dbReference type="PROSITE-ProRule" id="PRU00042"/>
    </source>
</evidence>
<dbReference type="SMART" id="SM00355">
    <property type="entry name" value="ZnF_C2H2"/>
    <property type="match status" value="8"/>
</dbReference>
<evidence type="ECO:0000259" key="7">
    <source>
        <dbReference type="PROSITE" id="PS50157"/>
    </source>
</evidence>
<evidence type="ECO:0000256" key="3">
    <source>
        <dbReference type="ARBA" id="ARBA00022771"/>
    </source>
</evidence>
<keyword evidence="2" id="KW-0677">Repeat</keyword>
<feature type="compositionally biased region" description="Acidic residues" evidence="6">
    <location>
        <begin position="637"/>
        <end position="672"/>
    </location>
</feature>
<dbReference type="PROSITE" id="PS50157">
    <property type="entry name" value="ZINC_FINGER_C2H2_2"/>
    <property type="match status" value="4"/>
</dbReference>
<dbReference type="InterPro" id="IPR013087">
    <property type="entry name" value="Znf_C2H2_type"/>
</dbReference>
<keyword evidence="4" id="KW-0862">Zinc</keyword>
<evidence type="ECO:0000256" key="2">
    <source>
        <dbReference type="ARBA" id="ARBA00022737"/>
    </source>
</evidence>
<keyword evidence="3 5" id="KW-0863">Zinc-finger</keyword>
<proteinExistence type="predicted"/>
<name>A0A815PAC8_9BILA</name>
<dbReference type="GO" id="GO:0008270">
    <property type="term" value="F:zinc ion binding"/>
    <property type="evidence" value="ECO:0007669"/>
    <property type="project" value="UniProtKB-KW"/>
</dbReference>
<feature type="region of interest" description="Disordered" evidence="6">
    <location>
        <begin position="625"/>
        <end position="672"/>
    </location>
</feature>
<evidence type="ECO:0000313" key="8">
    <source>
        <dbReference type="EMBL" id="CAF1446463.1"/>
    </source>
</evidence>
<feature type="domain" description="C2H2-type" evidence="7">
    <location>
        <begin position="442"/>
        <end position="470"/>
    </location>
</feature>
<dbReference type="Proteomes" id="UP000663845">
    <property type="component" value="Unassembled WGS sequence"/>
</dbReference>
<feature type="domain" description="C2H2-type" evidence="7">
    <location>
        <begin position="528"/>
        <end position="556"/>
    </location>
</feature>
<dbReference type="PANTHER" id="PTHR24379">
    <property type="entry name" value="KRAB AND ZINC FINGER DOMAIN-CONTAINING"/>
    <property type="match status" value="1"/>
</dbReference>
<evidence type="ECO:0000256" key="6">
    <source>
        <dbReference type="SAM" id="MobiDB-lite"/>
    </source>
</evidence>
<dbReference type="PANTHER" id="PTHR24379:SF121">
    <property type="entry name" value="C2H2-TYPE DOMAIN-CONTAINING PROTEIN"/>
    <property type="match status" value="1"/>
</dbReference>
<dbReference type="EMBL" id="CAJNOG010001471">
    <property type="protein sequence ID" value="CAF1446463.1"/>
    <property type="molecule type" value="Genomic_DNA"/>
</dbReference>
<comment type="caution">
    <text evidence="8">The sequence shown here is derived from an EMBL/GenBank/DDBJ whole genome shotgun (WGS) entry which is preliminary data.</text>
</comment>
<dbReference type="Gene3D" id="3.30.160.60">
    <property type="entry name" value="Classic Zinc Finger"/>
    <property type="match status" value="3"/>
</dbReference>